<dbReference type="InterPro" id="IPR007642">
    <property type="entry name" value="RNA_pol_Rpb2_2"/>
</dbReference>
<feature type="domain" description="RNA polymerase Rpb2" evidence="17">
    <location>
        <begin position="556"/>
        <end position="624"/>
    </location>
</feature>
<reference evidence="19" key="1">
    <citation type="submission" date="2019-11" db="EMBL/GenBank/DDBJ databases">
        <title>The Chloroplast Genome of the Green Algae Fritschiella tuberosa.</title>
        <authorList>
            <person name="Liu B."/>
        </authorList>
    </citation>
    <scope>NUCLEOTIDE SEQUENCE</scope>
    <source>
        <strain evidence="19">FACHB-2424</strain>
    </source>
</reference>
<dbReference type="GO" id="GO:0009507">
    <property type="term" value="C:chloroplast"/>
    <property type="evidence" value="ECO:0007669"/>
    <property type="project" value="UniProtKB-SubCell"/>
</dbReference>
<dbReference type="SUPFAM" id="SSF64484">
    <property type="entry name" value="beta and beta-prime subunits of DNA dependent RNA-polymerase"/>
    <property type="match status" value="1"/>
</dbReference>
<evidence type="ECO:0000256" key="9">
    <source>
        <dbReference type="ARBA" id="ARBA00022695"/>
    </source>
</evidence>
<proteinExistence type="inferred from homology"/>
<evidence type="ECO:0000313" key="19">
    <source>
        <dbReference type="EMBL" id="QJA13956.1"/>
    </source>
</evidence>
<feature type="domain" description="RNA polymerase Rpb2" evidence="16">
    <location>
        <begin position="114"/>
        <end position="214"/>
    </location>
</feature>
<evidence type="ECO:0000256" key="15">
    <source>
        <dbReference type="SAM" id="MobiDB-lite"/>
    </source>
</evidence>
<dbReference type="InterPro" id="IPR015712">
    <property type="entry name" value="DNA-dir_RNA_pol_su2"/>
</dbReference>
<feature type="region of interest" description="Disordered" evidence="15">
    <location>
        <begin position="491"/>
        <end position="524"/>
    </location>
</feature>
<comment type="catalytic activity">
    <reaction evidence="13">
        <text>RNA(n) + a ribonucleoside 5'-triphosphate = RNA(n+1) + diphosphate</text>
        <dbReference type="Rhea" id="RHEA:21248"/>
        <dbReference type="Rhea" id="RHEA-COMP:14527"/>
        <dbReference type="Rhea" id="RHEA-COMP:17342"/>
        <dbReference type="ChEBI" id="CHEBI:33019"/>
        <dbReference type="ChEBI" id="CHEBI:61557"/>
        <dbReference type="ChEBI" id="CHEBI:140395"/>
        <dbReference type="EC" id="2.7.7.6"/>
    </reaction>
</comment>
<dbReference type="GO" id="GO:0003899">
    <property type="term" value="F:DNA-directed RNA polymerase activity"/>
    <property type="evidence" value="ECO:0007669"/>
    <property type="project" value="UniProtKB-EC"/>
</dbReference>
<dbReference type="GO" id="GO:0032549">
    <property type="term" value="F:ribonucleoside binding"/>
    <property type="evidence" value="ECO:0007669"/>
    <property type="project" value="InterPro"/>
</dbReference>
<evidence type="ECO:0000256" key="10">
    <source>
        <dbReference type="ARBA" id="ARBA00023163"/>
    </source>
</evidence>
<gene>
    <name evidence="19" type="primary">rpoBa</name>
</gene>
<dbReference type="GO" id="GO:0000428">
    <property type="term" value="C:DNA-directed RNA polymerase complex"/>
    <property type="evidence" value="ECO:0007669"/>
    <property type="project" value="UniProtKB-KW"/>
</dbReference>
<comment type="subunit">
    <text evidence="11">In plastids the minimal PEP RNA polymerase catalytic core is composed of four subunits: alpha, beta, beta', and beta''. When a (nuclear-encoded) sigma factor is associated with the core the holoenzyme is formed, which can initiate transcription.</text>
</comment>
<geneLocation type="chloroplast" evidence="19"/>
<evidence type="ECO:0000256" key="7">
    <source>
        <dbReference type="ARBA" id="ARBA00022640"/>
    </source>
</evidence>
<feature type="domain" description="DNA-directed RNA polymerase beta subunit external 1" evidence="18">
    <location>
        <begin position="634"/>
        <end position="701"/>
    </location>
</feature>
<comment type="subcellular location">
    <subcellularLocation>
        <location evidence="2">Plastid</location>
        <location evidence="2">Chloroplast</location>
    </subcellularLocation>
</comment>
<protein>
    <recommendedName>
        <fullName evidence="4">DNA-directed RNA polymerase</fullName>
        <ecNumber evidence="4">2.7.7.6</ecNumber>
    </recommendedName>
    <alternativeName>
        <fullName evidence="12">PEP</fullName>
    </alternativeName>
</protein>
<evidence type="ECO:0000256" key="1">
    <source>
        <dbReference type="ARBA" id="ARBA00004026"/>
    </source>
</evidence>
<dbReference type="InterPro" id="IPR037034">
    <property type="entry name" value="RNA_pol_Rpb2_2_sf"/>
</dbReference>
<dbReference type="GO" id="GO:0006351">
    <property type="term" value="P:DNA-templated transcription"/>
    <property type="evidence" value="ECO:0007669"/>
    <property type="project" value="InterPro"/>
</dbReference>
<evidence type="ECO:0000256" key="13">
    <source>
        <dbReference type="ARBA" id="ARBA00048552"/>
    </source>
</evidence>
<accession>A0A6H1XE78</accession>
<dbReference type="Pfam" id="PF04561">
    <property type="entry name" value="RNA_pol_Rpb2_2"/>
    <property type="match status" value="2"/>
</dbReference>
<name>A0A6H1XE78_9CHLO</name>
<sequence>MDLQRKSFQRFLEKGLIEELNKRNPITNNEKDLEILFYPEYYKLCPPRWNSLDAIMFSKTFSCGLYVPIQLTNRKTKQIIFKWVKLGDIPLMSKRGHFIVNGAARVIINQIVRGPGLYFSEIQYSSNISEPIESSNKKPVFRRYAAEFISMRGTWLRISIDKEKMLWAELKKTPKIPLIWFLLAMGLNEKILFQSLSQPKRLLANYLDYSNIEDFFVNPKWQNDALSKRAFLRELLLKTKLKLALWFVNPKSGIYEKQNIPYFANDVPSKREAKKTLRETINFKPSVLISDIYADMEDSKETKKWGSGLKSFNPASQAKLGLSIQTNFNDEMDTGTSENMEEYANSSPQALQLIYSKITNTKKITQLNKKVFVKQGQKWIFKKFMNPRTYDLGLHGRLSLNKKLSLALPLTQRTLTMYDVLLATEHLLRVEQGLLGTDDIDNLKNRRVRTSSDLIQMQIGIGLLRLEKTIRSKFTVIKQERREQLRKEKLRFSRKENGKEKRRNSLLLTSANRKKSGRNPGFPLSSSLSQNLNSFFSTKPLNGALKEFFGTNPLSQFMDMINPLAEITHKRRLTTLGPGGVSRDTATMDIRGIHPTHYGRICPVETPEGKNAGLVNALTTFARVNPEGLIETPYYKVYKGQVQKQAGFFYLSAENEEKSVIAAGDLNLSKTEFLPKGLLPVKKFDEFTKVPRKEVNFMAVSPIQMISVATSLVPFLEHDDANRALMGANMQRQAVPLIRSEQAIVGTGVEARIASDSGHVLVAKAGGLVGYVSGHKIKIYTFFSKC</sequence>
<keyword evidence="8" id="KW-0808">Transferase</keyword>
<dbReference type="PANTHER" id="PTHR20856">
    <property type="entry name" value="DNA-DIRECTED RNA POLYMERASE I SUBUNIT 2"/>
    <property type="match status" value="1"/>
</dbReference>
<keyword evidence="6 19" id="KW-0150">Chloroplast</keyword>
<dbReference type="Gene3D" id="2.40.50.100">
    <property type="match status" value="1"/>
</dbReference>
<evidence type="ECO:0000259" key="16">
    <source>
        <dbReference type="Pfam" id="PF04561"/>
    </source>
</evidence>
<evidence type="ECO:0000256" key="6">
    <source>
        <dbReference type="ARBA" id="ARBA00022528"/>
    </source>
</evidence>
<keyword evidence="5" id="KW-0240">DNA-directed RNA polymerase</keyword>
<dbReference type="InterPro" id="IPR042107">
    <property type="entry name" value="DNA-dir_RNA_pol_bsu_ext_1_sf"/>
</dbReference>
<comment type="function">
    <text evidence="1">DNA-dependent RNA polymerase catalyzes the transcription of DNA into RNA using the four ribonucleoside triphosphates as substrates.</text>
</comment>
<keyword evidence="7 19" id="KW-0934">Plastid</keyword>
<keyword evidence="10" id="KW-0804">Transcription</keyword>
<dbReference type="Gene3D" id="2.30.150.10">
    <property type="entry name" value="DNA-directed RNA polymerase, beta subunit, external 1 domain"/>
    <property type="match status" value="1"/>
</dbReference>
<dbReference type="Pfam" id="PF04565">
    <property type="entry name" value="RNA_pol_Rpb2_3"/>
    <property type="match status" value="1"/>
</dbReference>
<evidence type="ECO:0000259" key="18">
    <source>
        <dbReference type="Pfam" id="PF10385"/>
    </source>
</evidence>
<dbReference type="Gene3D" id="3.90.1100.10">
    <property type="match status" value="2"/>
</dbReference>
<evidence type="ECO:0000256" key="12">
    <source>
        <dbReference type="ARBA" id="ARBA00032782"/>
    </source>
</evidence>
<evidence type="ECO:0000256" key="8">
    <source>
        <dbReference type="ARBA" id="ARBA00022679"/>
    </source>
</evidence>
<comment type="similarity">
    <text evidence="3 14">Belongs to the RNA polymerase beta chain family.</text>
</comment>
<dbReference type="Pfam" id="PF10385">
    <property type="entry name" value="RNA_pol_Rpb2_45"/>
    <property type="match status" value="1"/>
</dbReference>
<dbReference type="GO" id="GO:0003677">
    <property type="term" value="F:DNA binding"/>
    <property type="evidence" value="ECO:0007669"/>
    <property type="project" value="InterPro"/>
</dbReference>
<feature type="domain" description="RNA polymerase Rpb2" evidence="16">
    <location>
        <begin position="339"/>
        <end position="449"/>
    </location>
</feature>
<evidence type="ECO:0000256" key="5">
    <source>
        <dbReference type="ARBA" id="ARBA00022478"/>
    </source>
</evidence>
<dbReference type="Gene3D" id="3.90.1110.10">
    <property type="entry name" value="RNA polymerase Rpb2, domain 2"/>
    <property type="match status" value="2"/>
</dbReference>
<evidence type="ECO:0000256" key="3">
    <source>
        <dbReference type="ARBA" id="ARBA00006835"/>
    </source>
</evidence>
<keyword evidence="9" id="KW-0548">Nucleotidyltransferase</keyword>
<dbReference type="EC" id="2.7.7.6" evidence="4"/>
<dbReference type="InterPro" id="IPR019462">
    <property type="entry name" value="DNA-dir_RNA_pol_bsu_external_1"/>
</dbReference>
<dbReference type="InterPro" id="IPR007645">
    <property type="entry name" value="RNA_pol_Rpb2_3"/>
</dbReference>
<dbReference type="EMBL" id="MN701162">
    <property type="protein sequence ID" value="QJA13956.1"/>
    <property type="molecule type" value="Genomic_DNA"/>
</dbReference>
<dbReference type="AlphaFoldDB" id="A0A6H1XE78"/>
<evidence type="ECO:0000259" key="17">
    <source>
        <dbReference type="Pfam" id="PF04565"/>
    </source>
</evidence>
<evidence type="ECO:0000256" key="14">
    <source>
        <dbReference type="RuleBase" id="RU000434"/>
    </source>
</evidence>
<evidence type="ECO:0000256" key="4">
    <source>
        <dbReference type="ARBA" id="ARBA00012418"/>
    </source>
</evidence>
<evidence type="ECO:0000256" key="2">
    <source>
        <dbReference type="ARBA" id="ARBA00004229"/>
    </source>
</evidence>
<evidence type="ECO:0000256" key="11">
    <source>
        <dbReference type="ARBA" id="ARBA00026088"/>
    </source>
</evidence>
<organism evidence="19">
    <name type="scientific">Fritschiella tuberosa</name>
    <dbReference type="NCBI Taxonomy" id="56004"/>
    <lineage>
        <taxon>Eukaryota</taxon>
        <taxon>Viridiplantae</taxon>
        <taxon>Chlorophyta</taxon>
        <taxon>core chlorophytes</taxon>
        <taxon>Chlorophyceae</taxon>
        <taxon>OCC clade</taxon>
        <taxon>Chaetophorales</taxon>
        <taxon>Fritschiellaceae</taxon>
        <taxon>Fritschiella</taxon>
    </lineage>
</organism>